<proteinExistence type="predicted"/>
<feature type="transmembrane region" description="Helical" evidence="1">
    <location>
        <begin position="82"/>
        <end position="108"/>
    </location>
</feature>
<reference evidence="2 3" key="1">
    <citation type="journal article" date="2016" name="Front. Microbiol.">
        <title>Comparative Genomics Analysis of Streptomyces Species Reveals Their Adaptation to the Marine Environment and Their Diversity at the Genomic Level.</title>
        <authorList>
            <person name="Tian X."/>
            <person name="Zhang Z."/>
            <person name="Yang T."/>
            <person name="Chen M."/>
            <person name="Li J."/>
            <person name="Chen F."/>
            <person name="Yang J."/>
            <person name="Li W."/>
            <person name="Zhang B."/>
            <person name="Zhang Z."/>
            <person name="Wu J."/>
            <person name="Zhang C."/>
            <person name="Long L."/>
            <person name="Xiao J."/>
        </authorList>
    </citation>
    <scope>NUCLEOTIDE SEQUENCE [LARGE SCALE GENOMIC DNA]</scope>
    <source>
        <strain evidence="2 3">SCSIO 10429</strain>
    </source>
</reference>
<gene>
    <name evidence="2" type="ORF">AN218_25765</name>
</gene>
<dbReference type="PATRIC" id="fig|518642.10.peg.6056"/>
<keyword evidence="1" id="KW-1133">Transmembrane helix</keyword>
<keyword evidence="1" id="KW-0472">Membrane</keyword>
<feature type="transmembrane region" description="Helical" evidence="1">
    <location>
        <begin position="120"/>
        <end position="145"/>
    </location>
</feature>
<feature type="transmembrane region" description="Helical" evidence="1">
    <location>
        <begin position="42"/>
        <end position="62"/>
    </location>
</feature>
<keyword evidence="1" id="KW-0812">Transmembrane</keyword>
<feature type="transmembrane region" description="Helical" evidence="1">
    <location>
        <begin position="18"/>
        <end position="36"/>
    </location>
</feature>
<comment type="caution">
    <text evidence="2">The sequence shown here is derived from an EMBL/GenBank/DDBJ whole genome shotgun (WGS) entry which is preliminary data.</text>
</comment>
<dbReference type="Proteomes" id="UP000176005">
    <property type="component" value="Unassembled WGS sequence"/>
</dbReference>
<feature type="transmembrane region" description="Helical" evidence="1">
    <location>
        <begin position="157"/>
        <end position="177"/>
    </location>
</feature>
<name>A0A1E7KXF6_9ACTN</name>
<protein>
    <submittedName>
        <fullName evidence="2">ABC transporter</fullName>
    </submittedName>
</protein>
<dbReference type="RefSeq" id="WP_070019384.1">
    <property type="nucleotide sequence ID" value="NZ_LJGW01000413.1"/>
</dbReference>
<dbReference type="AlphaFoldDB" id="A0A1E7KXF6"/>
<accession>A0A1E7KXF6</accession>
<dbReference type="EMBL" id="LJGW01000413">
    <property type="protein sequence ID" value="OEV08609.1"/>
    <property type="molecule type" value="Genomic_DNA"/>
</dbReference>
<feature type="transmembrane region" description="Helical" evidence="1">
    <location>
        <begin position="197"/>
        <end position="215"/>
    </location>
</feature>
<evidence type="ECO:0000313" key="3">
    <source>
        <dbReference type="Proteomes" id="UP000176005"/>
    </source>
</evidence>
<evidence type="ECO:0000256" key="1">
    <source>
        <dbReference type="SAM" id="Phobius"/>
    </source>
</evidence>
<sequence>MKALLGYQTELLTRSQRWLSPLVLYAAFLAVGVQWGEPLLDGLGYTSAALLPVTAWLVRICVNGEPDAARQCSAAAAGPGRVHLASLLTAFLGACLLGAAGTAFAVAASEPYSSEGHVAVPLWPAAGAGLLADLACALLGTAVGALCNRPVMRSAGWAVPSGMLAVLLALVAAGSPANAAVSGLVTGSHSGTVTVPYIPAALSAGAALLAVAFACRQAGRRV</sequence>
<evidence type="ECO:0000313" key="2">
    <source>
        <dbReference type="EMBL" id="OEV08609.1"/>
    </source>
</evidence>
<organism evidence="2 3">
    <name type="scientific">Streptomyces nanshensis</name>
    <dbReference type="NCBI Taxonomy" id="518642"/>
    <lineage>
        <taxon>Bacteria</taxon>
        <taxon>Bacillati</taxon>
        <taxon>Actinomycetota</taxon>
        <taxon>Actinomycetes</taxon>
        <taxon>Kitasatosporales</taxon>
        <taxon>Streptomycetaceae</taxon>
        <taxon>Streptomyces</taxon>
    </lineage>
</organism>
<keyword evidence="3" id="KW-1185">Reference proteome</keyword>